<dbReference type="Proteomes" id="UP000319712">
    <property type="component" value="Unassembled WGS sequence"/>
</dbReference>
<proteinExistence type="predicted"/>
<protein>
    <submittedName>
        <fullName evidence="2">Aminoglycoside N3'-acetyltransferase</fullName>
    </submittedName>
</protein>
<dbReference type="InterPro" id="IPR028345">
    <property type="entry name" value="Antibiotic_NAT-like"/>
</dbReference>
<organism evidence="2 3">
    <name type="scientific">Halorubrum cibi</name>
    <dbReference type="NCBI Taxonomy" id="413815"/>
    <lineage>
        <taxon>Archaea</taxon>
        <taxon>Methanobacteriati</taxon>
        <taxon>Methanobacteriota</taxon>
        <taxon>Stenosarchaea group</taxon>
        <taxon>Halobacteria</taxon>
        <taxon>Halobacteriales</taxon>
        <taxon>Haloferacaceae</taxon>
        <taxon>Halorubrum</taxon>
    </lineage>
</organism>
<feature type="region of interest" description="Disordered" evidence="1">
    <location>
        <begin position="1"/>
        <end position="21"/>
    </location>
</feature>
<dbReference type="InterPro" id="IPR003679">
    <property type="entry name" value="Amioglycoside_AcTrfase"/>
</dbReference>
<evidence type="ECO:0000313" key="2">
    <source>
        <dbReference type="EMBL" id="SMO54129.1"/>
    </source>
</evidence>
<dbReference type="GO" id="GO:0046677">
    <property type="term" value="P:response to antibiotic"/>
    <property type="evidence" value="ECO:0007669"/>
    <property type="project" value="InterPro"/>
</dbReference>
<dbReference type="AlphaFoldDB" id="A0A521C409"/>
<dbReference type="SUPFAM" id="SSF110710">
    <property type="entry name" value="TTHA0583/YokD-like"/>
    <property type="match status" value="1"/>
</dbReference>
<dbReference type="GO" id="GO:0008080">
    <property type="term" value="F:N-acetyltransferase activity"/>
    <property type="evidence" value="ECO:0007669"/>
    <property type="project" value="InterPro"/>
</dbReference>
<dbReference type="Pfam" id="PF02522">
    <property type="entry name" value="Antibiotic_NAT"/>
    <property type="match status" value="1"/>
</dbReference>
<feature type="compositionally biased region" description="Basic and acidic residues" evidence="1">
    <location>
        <begin position="1"/>
        <end position="12"/>
    </location>
</feature>
<sequence>MDPRYGTDRTENRSMPSGTLTDVSRIGNLVKHQALKQLNRRRSASEVPVARLDELLNRHGDGRSKVFVHVGLSDVKRAFRTDPYAFLRSKLDEHFRSVLAPGFTDYFATSGVYHKQYSRPKHGTFGPLFLRDADYRTDDAMKSILVRGPYRFDGCLHSDTYHEDGCFARLVEEDALVMDIGTPWLTCSHLHHFESRLDLEYVVTETFEGVICTEEGGCEPVEQTCGVRTSPFYSWNKPKLTRDLERDGVLHRYDLNGLQVLFFTLGDLKSSLVPRLRADPQYLVTL</sequence>
<dbReference type="EMBL" id="FXTD01000003">
    <property type="protein sequence ID" value="SMO54129.1"/>
    <property type="molecule type" value="Genomic_DNA"/>
</dbReference>
<keyword evidence="2" id="KW-0808">Transferase</keyword>
<name>A0A521C409_9EURY</name>
<gene>
    <name evidence="2" type="ORF">SAMN06264867_103296</name>
</gene>
<evidence type="ECO:0000256" key="1">
    <source>
        <dbReference type="SAM" id="MobiDB-lite"/>
    </source>
</evidence>
<reference evidence="2 3" key="1">
    <citation type="submission" date="2017-05" db="EMBL/GenBank/DDBJ databases">
        <authorList>
            <person name="Varghese N."/>
            <person name="Submissions S."/>
        </authorList>
    </citation>
    <scope>NUCLEOTIDE SEQUENCE [LARGE SCALE GENOMIC DNA]</scope>
    <source>
        <strain evidence="2 3">DSM 19504</strain>
    </source>
</reference>
<keyword evidence="3" id="KW-1185">Reference proteome</keyword>
<evidence type="ECO:0000313" key="3">
    <source>
        <dbReference type="Proteomes" id="UP000319712"/>
    </source>
</evidence>
<accession>A0A521C409</accession>